<dbReference type="RefSeq" id="WP_114746583.1">
    <property type="nucleotide sequence ID" value="NZ_QQAY01000013.1"/>
</dbReference>
<reference evidence="1 2" key="1">
    <citation type="submission" date="2018-07" db="EMBL/GenBank/DDBJ databases">
        <title>Genomic Encyclopedia of Type Strains, Phase IV (KMG-IV): sequencing the most valuable type-strain genomes for metagenomic binning, comparative biology and taxonomic classification.</title>
        <authorList>
            <person name="Goeker M."/>
        </authorList>
    </citation>
    <scope>NUCLEOTIDE SEQUENCE [LARGE SCALE GENOMIC DNA]</scope>
    <source>
        <strain evidence="1 2">DSM 25281</strain>
    </source>
</reference>
<dbReference type="AlphaFoldDB" id="A0A370G890"/>
<proteinExistence type="predicted"/>
<evidence type="ECO:0000313" key="2">
    <source>
        <dbReference type="Proteomes" id="UP000255326"/>
    </source>
</evidence>
<sequence>MKIGIIGSDSSHVIAFTREILNCGSNIGHKIAAVYPYYSPQIASSMKQHHIIMERFLKEFPIPIADSLEELNDRCDAYLLLSMFSPDRKKIWEQLKGFGKPVFIDKPLSLSTEEAHQYFMDSKEGRTPLMSSSALRYANFIQRFQNEYSPDEIVELELEGPLDFAPHYPGYFWYGIHLVEMMQGIMKTLPVSISVKKSGQGELVECIMVDGKKAVIKGIQEGKSVYRITAKTKNEAFPVIWESDPQESMYSGLIQEILSFFKTGRNPIPIEETLSIIHVIERINRCRDNSQRAL</sequence>
<evidence type="ECO:0000313" key="1">
    <source>
        <dbReference type="EMBL" id="RDI40008.1"/>
    </source>
</evidence>
<accession>A0A370G890</accession>
<dbReference type="InterPro" id="IPR036291">
    <property type="entry name" value="NAD(P)-bd_dom_sf"/>
</dbReference>
<comment type="caution">
    <text evidence="1">The sequence shown here is derived from an EMBL/GenBank/DDBJ whole genome shotgun (WGS) entry which is preliminary data.</text>
</comment>
<dbReference type="EMBL" id="QQAY01000013">
    <property type="protein sequence ID" value="RDI40008.1"/>
    <property type="molecule type" value="Genomic_DNA"/>
</dbReference>
<dbReference type="OrthoDB" id="128220at2"/>
<dbReference type="Proteomes" id="UP000255326">
    <property type="component" value="Unassembled WGS sequence"/>
</dbReference>
<organism evidence="1 2">
    <name type="scientific">Falsibacillus pallidus</name>
    <dbReference type="NCBI Taxonomy" id="493781"/>
    <lineage>
        <taxon>Bacteria</taxon>
        <taxon>Bacillati</taxon>
        <taxon>Bacillota</taxon>
        <taxon>Bacilli</taxon>
        <taxon>Bacillales</taxon>
        <taxon>Bacillaceae</taxon>
        <taxon>Falsibacillus</taxon>
    </lineage>
</organism>
<protein>
    <submittedName>
        <fullName evidence="1">Putative dehydrogenase</fullName>
    </submittedName>
</protein>
<gene>
    <name evidence="1" type="ORF">DFR59_11331</name>
</gene>
<dbReference type="Gene3D" id="3.40.50.720">
    <property type="entry name" value="NAD(P)-binding Rossmann-like Domain"/>
    <property type="match status" value="1"/>
</dbReference>
<name>A0A370G890_9BACI</name>
<keyword evidence="2" id="KW-1185">Reference proteome</keyword>
<dbReference type="SUPFAM" id="SSF51735">
    <property type="entry name" value="NAD(P)-binding Rossmann-fold domains"/>
    <property type="match status" value="1"/>
</dbReference>